<keyword evidence="1" id="KW-0472">Membrane</keyword>
<evidence type="ECO:0000313" key="2">
    <source>
        <dbReference type="EMBL" id="SHI92881.1"/>
    </source>
</evidence>
<feature type="transmembrane region" description="Helical" evidence="1">
    <location>
        <begin position="20"/>
        <end position="51"/>
    </location>
</feature>
<dbReference type="RefSeq" id="WP_207648329.1">
    <property type="nucleotide sequence ID" value="NZ_FQZS01000011.1"/>
</dbReference>
<keyword evidence="3" id="KW-1185">Reference proteome</keyword>
<dbReference type="EMBL" id="FQZS01000011">
    <property type="protein sequence ID" value="SHI92881.1"/>
    <property type="molecule type" value="Genomic_DNA"/>
</dbReference>
<evidence type="ECO:0000313" key="3">
    <source>
        <dbReference type="Proteomes" id="UP000184442"/>
    </source>
</evidence>
<dbReference type="AlphaFoldDB" id="A0A1M6F5D0"/>
<dbReference type="Proteomes" id="UP000184442">
    <property type="component" value="Unassembled WGS sequence"/>
</dbReference>
<dbReference type="Pfam" id="PF10031">
    <property type="entry name" value="DUF2273"/>
    <property type="match status" value="1"/>
</dbReference>
<evidence type="ECO:0000256" key="1">
    <source>
        <dbReference type="SAM" id="Phobius"/>
    </source>
</evidence>
<protein>
    <submittedName>
        <fullName evidence="2">Small integral membrane protein</fullName>
    </submittedName>
</protein>
<dbReference type="InterPro" id="IPR018730">
    <property type="entry name" value="DUF2273"/>
</dbReference>
<proteinExistence type="predicted"/>
<organism evidence="2 3">
    <name type="scientific">Lutispora thermophila DSM 19022</name>
    <dbReference type="NCBI Taxonomy" id="1122184"/>
    <lineage>
        <taxon>Bacteria</taxon>
        <taxon>Bacillati</taxon>
        <taxon>Bacillota</taxon>
        <taxon>Clostridia</taxon>
        <taxon>Lutisporales</taxon>
        <taxon>Lutisporaceae</taxon>
        <taxon>Lutispora</taxon>
    </lineage>
</organism>
<gene>
    <name evidence="2" type="ORF">SAMN02745176_01826</name>
</gene>
<sequence>MDKDKLINFIINRQGKIIGAIIGFITGLFLLTLGFFKTLILLACSMAGYYIGKKLIIKKTLLSI</sequence>
<accession>A0A1M6F5D0</accession>
<name>A0A1M6F5D0_9FIRM</name>
<keyword evidence="1" id="KW-1133">Transmembrane helix</keyword>
<reference evidence="2 3" key="1">
    <citation type="submission" date="2016-11" db="EMBL/GenBank/DDBJ databases">
        <authorList>
            <person name="Jaros S."/>
            <person name="Januszkiewicz K."/>
            <person name="Wedrychowicz H."/>
        </authorList>
    </citation>
    <scope>NUCLEOTIDE SEQUENCE [LARGE SCALE GENOMIC DNA]</scope>
    <source>
        <strain evidence="2 3">DSM 19022</strain>
    </source>
</reference>
<dbReference type="STRING" id="1122184.SAMN02745176_01826"/>
<keyword evidence="1" id="KW-0812">Transmembrane</keyword>